<evidence type="ECO:0000313" key="1">
    <source>
        <dbReference type="EMBL" id="KAJ8641439.1"/>
    </source>
</evidence>
<evidence type="ECO:0000313" key="2">
    <source>
        <dbReference type="Proteomes" id="UP001234297"/>
    </source>
</evidence>
<name>A0ACC2M6X8_PERAE</name>
<reference evidence="1 2" key="1">
    <citation type="journal article" date="2022" name="Hortic Res">
        <title>A haplotype resolved chromosomal level avocado genome allows analysis of novel avocado genes.</title>
        <authorList>
            <person name="Nath O."/>
            <person name="Fletcher S.J."/>
            <person name="Hayward A."/>
            <person name="Shaw L.M."/>
            <person name="Masouleh A.K."/>
            <person name="Furtado A."/>
            <person name="Henry R.J."/>
            <person name="Mitter N."/>
        </authorList>
    </citation>
    <scope>NUCLEOTIDE SEQUENCE [LARGE SCALE GENOMIC DNA]</scope>
    <source>
        <strain evidence="2">cv. Hass</strain>
    </source>
</reference>
<gene>
    <name evidence="1" type="ORF">MRB53_018133</name>
</gene>
<proteinExistence type="predicted"/>
<sequence length="123" mass="14068">MHGKRCCGSFQNGWLMTVDDKLDICLFHPWSKRKFDLPHQSKFKNQPFEEEDSMEWIRDHHIIKAALSDDGKVVVVIYGVGRLAFCRIGDDAYTEIESGLDAMAEDVIYHKGQFYALSVEAGI</sequence>
<dbReference type="Proteomes" id="UP001234297">
    <property type="component" value="Chromosome 5"/>
</dbReference>
<accession>A0ACC2M6X8</accession>
<comment type="caution">
    <text evidence="1">The sequence shown here is derived from an EMBL/GenBank/DDBJ whole genome shotgun (WGS) entry which is preliminary data.</text>
</comment>
<protein>
    <submittedName>
        <fullName evidence="1">Uncharacterized protein</fullName>
    </submittedName>
</protein>
<keyword evidence="2" id="KW-1185">Reference proteome</keyword>
<organism evidence="1 2">
    <name type="scientific">Persea americana</name>
    <name type="common">Avocado</name>
    <dbReference type="NCBI Taxonomy" id="3435"/>
    <lineage>
        <taxon>Eukaryota</taxon>
        <taxon>Viridiplantae</taxon>
        <taxon>Streptophyta</taxon>
        <taxon>Embryophyta</taxon>
        <taxon>Tracheophyta</taxon>
        <taxon>Spermatophyta</taxon>
        <taxon>Magnoliopsida</taxon>
        <taxon>Magnoliidae</taxon>
        <taxon>Laurales</taxon>
        <taxon>Lauraceae</taxon>
        <taxon>Persea</taxon>
    </lineage>
</organism>
<dbReference type="EMBL" id="CM056813">
    <property type="protein sequence ID" value="KAJ8641439.1"/>
    <property type="molecule type" value="Genomic_DNA"/>
</dbReference>